<dbReference type="Proteomes" id="UP000268093">
    <property type="component" value="Unassembled WGS sequence"/>
</dbReference>
<evidence type="ECO:0008006" key="5">
    <source>
        <dbReference type="Google" id="ProtNLM"/>
    </source>
</evidence>
<dbReference type="AlphaFoldDB" id="A0A433DAT5"/>
<feature type="region of interest" description="Disordered" evidence="2">
    <location>
        <begin position="713"/>
        <end position="734"/>
    </location>
</feature>
<feature type="region of interest" description="Disordered" evidence="2">
    <location>
        <begin position="108"/>
        <end position="163"/>
    </location>
</feature>
<feature type="compositionally biased region" description="Low complexity" evidence="2">
    <location>
        <begin position="276"/>
        <end position="287"/>
    </location>
</feature>
<protein>
    <recommendedName>
        <fullName evidence="5">RanBP2-type domain-containing protein</fullName>
    </recommendedName>
</protein>
<feature type="compositionally biased region" description="Polar residues" evidence="2">
    <location>
        <begin position="114"/>
        <end position="134"/>
    </location>
</feature>
<sequence>QAHHLLTYRRWIVKALSRYGASCRYHKSARKRGPSTSPKESILCPLRSRKSLNGAWVANTLDITFAAAEHGMRLHAVFLCYQMKQVTELPESSGLSPLWTWLRGQRRQMPGVTNGPSTNDAGPSAPGQSTSARDPSSDRKIGGPKLSSSGSGSNMTAASVSTQKNADLAKVGTLDLWLLSKQTQASTSAVPGTPSAPSLTRKDAAASAATAVEVTINNAAKQTKQATAISSRKPETQPSTKENKPQSTSARKKPSARMETETEVEPEAGPSRKPPSKSSRSVRSVISSRKRSRSTEAITSGIEHVVLDPESAGSSTRRPIKATRKTLMPKIKSLYEDAAKNMHIVEFPTYKYPENGIWYCWLSDCKKQINVANYDENEDLVEAAVAEHIEEHYNAIWNKWTQARRDNYEQLVRKSETRVRRWIDENEDMRKERLLMDMAIDGNFMDDDAMRVEKPPIQWPSFGSAMSGVKPSKDTSNTMHRPLLHILDGGGASEKERLFRLSKNVANRRSPIPIPIRMARAQAPTPAPDVPPEVLVKVSAKVSDKVPVTAAPIPPRPAVISYSVPDLNPAPAQPSIIVPDPVDIIVIDDDDDGDDSVDVVKFVEATRKKKTDAVIHDSKLEDVKSEEKEKVTTLAKVVVLDYDDEDKIKSSVPVPSAYALSSSKSLVQSDTTVGKSSSPSPRKDSTMIAAKIKDSPLVMAGTTKVKDDTRLKGSAVSVGRGSGSSPTAVPKPMTHHFVNLDSEDEELMGSPSKKTKLDSGKGIQVFTKVSTVARTGLLSSPKRSGIVTASGILSKVGGADKTAIVSNDSAHLKTDQTLSKEIVKETVTNVALIQDLIVHDSRNVLKPTLAKSSPTHGERSPPNLYDTTVLPGDEPGIGVSSLWPLKPSNEWGGLEQRELGYDVERAPAGLASDRRGTLEVPPAVVSDVGSVAVTTKSVGNLFTASSHNMLIDPTFAHSTPTRPLSIGIAPTGIPTPKPPFEGVLPPVLPLLTPRLQPILEPSVSPAQWTCTSCTFVHTGKTGLSYTKCDVCDSPRIWPCAICTYIHHFEVARCVMCGNAIETATTWDVVSYVADDVDKADNADNAVASHIGYVTRICRTSRYHQPITPREQSANANFPLHPAITQYSSIINNLMKQL</sequence>
<feature type="region of interest" description="Disordered" evidence="2">
    <location>
        <begin position="663"/>
        <end position="686"/>
    </location>
</feature>
<feature type="compositionally biased region" description="Polar residues" evidence="2">
    <location>
        <begin position="221"/>
        <end position="249"/>
    </location>
</feature>
<feature type="compositionally biased region" description="Low complexity" evidence="2">
    <location>
        <begin position="713"/>
        <end position="725"/>
    </location>
</feature>
<feature type="compositionally biased region" description="Polar residues" evidence="2">
    <location>
        <begin position="154"/>
        <end position="163"/>
    </location>
</feature>
<dbReference type="EMBL" id="RBNI01003894">
    <property type="protein sequence ID" value="RUP47950.1"/>
    <property type="molecule type" value="Genomic_DNA"/>
</dbReference>
<evidence type="ECO:0000313" key="3">
    <source>
        <dbReference type="EMBL" id="RUP47950.1"/>
    </source>
</evidence>
<feature type="region of interest" description="Disordered" evidence="2">
    <location>
        <begin position="183"/>
        <end position="202"/>
    </location>
</feature>
<feature type="compositionally biased region" description="Polar residues" evidence="2">
    <location>
        <begin position="663"/>
        <end position="680"/>
    </location>
</feature>
<feature type="coiled-coil region" evidence="1">
    <location>
        <begin position="405"/>
        <end position="432"/>
    </location>
</feature>
<organism evidence="3 4">
    <name type="scientific">Jimgerdemannia flammicorona</name>
    <dbReference type="NCBI Taxonomy" id="994334"/>
    <lineage>
        <taxon>Eukaryota</taxon>
        <taxon>Fungi</taxon>
        <taxon>Fungi incertae sedis</taxon>
        <taxon>Mucoromycota</taxon>
        <taxon>Mucoromycotina</taxon>
        <taxon>Endogonomycetes</taxon>
        <taxon>Endogonales</taxon>
        <taxon>Endogonaceae</taxon>
        <taxon>Jimgerdemannia</taxon>
    </lineage>
</organism>
<evidence type="ECO:0000256" key="2">
    <source>
        <dbReference type="SAM" id="MobiDB-lite"/>
    </source>
</evidence>
<accession>A0A433DAT5</accession>
<keyword evidence="1" id="KW-0175">Coiled coil</keyword>
<evidence type="ECO:0000256" key="1">
    <source>
        <dbReference type="SAM" id="Coils"/>
    </source>
</evidence>
<name>A0A433DAT5_9FUNG</name>
<feature type="non-terminal residue" evidence="3">
    <location>
        <position position="1"/>
    </location>
</feature>
<feature type="region of interest" description="Disordered" evidence="2">
    <location>
        <begin position="221"/>
        <end position="297"/>
    </location>
</feature>
<feature type="compositionally biased region" description="Polar residues" evidence="2">
    <location>
        <begin position="183"/>
        <end position="198"/>
    </location>
</feature>
<proteinExistence type="predicted"/>
<reference evidence="3 4" key="1">
    <citation type="journal article" date="2018" name="New Phytol.">
        <title>Phylogenomics of Endogonaceae and evolution of mycorrhizas within Mucoromycota.</title>
        <authorList>
            <person name="Chang Y."/>
            <person name="Desiro A."/>
            <person name="Na H."/>
            <person name="Sandor L."/>
            <person name="Lipzen A."/>
            <person name="Clum A."/>
            <person name="Barry K."/>
            <person name="Grigoriev I.V."/>
            <person name="Martin F.M."/>
            <person name="Stajich J.E."/>
            <person name="Smith M.E."/>
            <person name="Bonito G."/>
            <person name="Spatafora J.W."/>
        </authorList>
    </citation>
    <scope>NUCLEOTIDE SEQUENCE [LARGE SCALE GENOMIC DNA]</scope>
    <source>
        <strain evidence="3 4">GMNB39</strain>
    </source>
</reference>
<gene>
    <name evidence="3" type="ORF">BC936DRAFT_145142</name>
</gene>
<comment type="caution">
    <text evidence="3">The sequence shown here is derived from an EMBL/GenBank/DDBJ whole genome shotgun (WGS) entry which is preliminary data.</text>
</comment>
<keyword evidence="4" id="KW-1185">Reference proteome</keyword>
<evidence type="ECO:0000313" key="4">
    <source>
        <dbReference type="Proteomes" id="UP000268093"/>
    </source>
</evidence>